<keyword evidence="3" id="KW-1185">Reference proteome</keyword>
<protein>
    <submittedName>
        <fullName evidence="2">Uncharacterized protein</fullName>
    </submittedName>
</protein>
<gene>
    <name evidence="2" type="ORF">GUJ93_ZPchr0012g20871</name>
</gene>
<name>A0A8J5WUN7_ZIZPA</name>
<evidence type="ECO:0000313" key="3">
    <source>
        <dbReference type="Proteomes" id="UP000729402"/>
    </source>
</evidence>
<dbReference type="AlphaFoldDB" id="A0A8J5WUN7"/>
<proteinExistence type="predicted"/>
<accession>A0A8J5WUN7</accession>
<organism evidence="2 3">
    <name type="scientific">Zizania palustris</name>
    <name type="common">Northern wild rice</name>
    <dbReference type="NCBI Taxonomy" id="103762"/>
    <lineage>
        <taxon>Eukaryota</taxon>
        <taxon>Viridiplantae</taxon>
        <taxon>Streptophyta</taxon>
        <taxon>Embryophyta</taxon>
        <taxon>Tracheophyta</taxon>
        <taxon>Spermatophyta</taxon>
        <taxon>Magnoliopsida</taxon>
        <taxon>Liliopsida</taxon>
        <taxon>Poales</taxon>
        <taxon>Poaceae</taxon>
        <taxon>BOP clade</taxon>
        <taxon>Oryzoideae</taxon>
        <taxon>Oryzeae</taxon>
        <taxon>Zizaniinae</taxon>
        <taxon>Zizania</taxon>
    </lineage>
</organism>
<reference evidence="2" key="2">
    <citation type="submission" date="2021-02" db="EMBL/GenBank/DDBJ databases">
        <authorList>
            <person name="Kimball J.A."/>
            <person name="Haas M.W."/>
            <person name="Macchietto M."/>
            <person name="Kono T."/>
            <person name="Duquette J."/>
            <person name="Shao M."/>
        </authorList>
    </citation>
    <scope>NUCLEOTIDE SEQUENCE</scope>
    <source>
        <tissue evidence="2">Fresh leaf tissue</tissue>
    </source>
</reference>
<evidence type="ECO:0000256" key="1">
    <source>
        <dbReference type="SAM" id="MobiDB-lite"/>
    </source>
</evidence>
<evidence type="ECO:0000313" key="2">
    <source>
        <dbReference type="EMBL" id="KAG8094969.1"/>
    </source>
</evidence>
<feature type="region of interest" description="Disordered" evidence="1">
    <location>
        <begin position="66"/>
        <end position="95"/>
    </location>
</feature>
<dbReference type="EMBL" id="JAAALK010000080">
    <property type="protein sequence ID" value="KAG8094969.1"/>
    <property type="molecule type" value="Genomic_DNA"/>
</dbReference>
<comment type="caution">
    <text evidence="2">The sequence shown here is derived from an EMBL/GenBank/DDBJ whole genome shotgun (WGS) entry which is preliminary data.</text>
</comment>
<reference evidence="2" key="1">
    <citation type="journal article" date="2021" name="bioRxiv">
        <title>Whole Genome Assembly and Annotation of Northern Wild Rice, Zizania palustris L., Supports a Whole Genome Duplication in the Zizania Genus.</title>
        <authorList>
            <person name="Haas M."/>
            <person name="Kono T."/>
            <person name="Macchietto M."/>
            <person name="Millas R."/>
            <person name="McGilp L."/>
            <person name="Shao M."/>
            <person name="Duquette J."/>
            <person name="Hirsch C.N."/>
            <person name="Kimball J."/>
        </authorList>
    </citation>
    <scope>NUCLEOTIDE SEQUENCE</scope>
    <source>
        <tissue evidence="2">Fresh leaf tissue</tissue>
    </source>
</reference>
<sequence>MKTHEAQGKKRWKVVKEADDEYSDREWEDVEVVVEKEVVKWMVVVKNKEERMMMRREELCCPSRVEGEERRAARLPEDLQARAQRTRDGVRGRPE</sequence>
<dbReference type="Proteomes" id="UP000729402">
    <property type="component" value="Unassembled WGS sequence"/>
</dbReference>